<dbReference type="RefSeq" id="WP_221287386.1">
    <property type="nucleotide sequence ID" value="NZ_AP024597.1"/>
</dbReference>
<organism evidence="3 4">
    <name type="scientific">Stygiolobus caldivivus</name>
    <dbReference type="NCBI Taxonomy" id="2824673"/>
    <lineage>
        <taxon>Archaea</taxon>
        <taxon>Thermoproteota</taxon>
        <taxon>Thermoprotei</taxon>
        <taxon>Sulfolobales</taxon>
        <taxon>Sulfolobaceae</taxon>
        <taxon>Stygiolobus</taxon>
    </lineage>
</organism>
<dbReference type="KEGG" id="csty:KN1_20050"/>
<keyword evidence="1" id="KW-0813">Transport</keyword>
<dbReference type="Proteomes" id="UP000825123">
    <property type="component" value="Chromosome"/>
</dbReference>
<dbReference type="InterPro" id="IPR044911">
    <property type="entry name" value="V-type_ATPase_csu/dsu_dom_3"/>
</dbReference>
<evidence type="ECO:0000313" key="4">
    <source>
        <dbReference type="Proteomes" id="UP000825123"/>
    </source>
</evidence>
<name>A0A8D5ZG71_9CREN</name>
<evidence type="ECO:0000256" key="2">
    <source>
        <dbReference type="ARBA" id="ARBA00023065"/>
    </source>
</evidence>
<gene>
    <name evidence="3" type="ORF">KN1_20050</name>
</gene>
<accession>A0A8D5ZG71</accession>
<keyword evidence="4" id="KW-1185">Reference proteome</keyword>
<dbReference type="InterPro" id="IPR002843">
    <property type="entry name" value="ATPase_V0-cplx_csu/dsu"/>
</dbReference>
<dbReference type="Pfam" id="PF01992">
    <property type="entry name" value="vATP-synt_AC39"/>
    <property type="match status" value="1"/>
</dbReference>
<dbReference type="GeneID" id="66163737"/>
<reference evidence="3 4" key="1">
    <citation type="submission" date="2021-04" db="EMBL/GenBank/DDBJ databases">
        <title>Complete genome sequence of Stygiolobus sp. KN-1.</title>
        <authorList>
            <person name="Nakamura K."/>
            <person name="Sakai H."/>
            <person name="Kurosawa N."/>
        </authorList>
    </citation>
    <scope>NUCLEOTIDE SEQUENCE [LARGE SCALE GENOMIC DNA]</scope>
    <source>
        <strain evidence="3 4">KN-1</strain>
    </source>
</reference>
<dbReference type="EMBL" id="AP024597">
    <property type="protein sequence ID" value="BCU70708.1"/>
    <property type="molecule type" value="Genomic_DNA"/>
</dbReference>
<keyword evidence="2" id="KW-0406">Ion transport</keyword>
<dbReference type="Gene3D" id="1.10.132.50">
    <property type="entry name" value="ATP synthase (C/AC39) subunit, domain 3"/>
    <property type="match status" value="1"/>
</dbReference>
<evidence type="ECO:0008006" key="5">
    <source>
        <dbReference type="Google" id="ProtNLM"/>
    </source>
</evidence>
<sequence>MSLAYTTALTRVYKSQILTTGTVNELLEADNWKDVVNILKEKGIISEVPQTLTDFQIYMKNRSLQILSTLRNYTLSNKISSSIIDLYKYLIELDDIEAIISSALTRSLSFQVYLLKDLSDLKPQSLEDVVSSLNGVEREGLEFAIERSHNKTPSEVNTYLEYYFIYKISSIVETFKGDWISKAKEIICGYKDYYSALLAYKLHEQVESICRMTKEMIRDIANSTSKQEVIDILSRSPYGKNITSDDVYYAFANFKRIARIEARKAALSAFMGSPFTPVTVMALAELIRLDTEDIITITNGLALVRNGENRQKIIEDIKSLLSFELI</sequence>
<evidence type="ECO:0000256" key="1">
    <source>
        <dbReference type="ARBA" id="ARBA00022448"/>
    </source>
</evidence>
<dbReference type="AlphaFoldDB" id="A0A8D5ZG71"/>
<dbReference type="SUPFAM" id="SSF103486">
    <property type="entry name" value="V-type ATP synthase subunit C"/>
    <property type="match status" value="1"/>
</dbReference>
<protein>
    <recommendedName>
        <fullName evidence="5">ATPase</fullName>
    </recommendedName>
</protein>
<proteinExistence type="predicted"/>
<dbReference type="InterPro" id="IPR036079">
    <property type="entry name" value="ATPase_csu/dsu_sf"/>
</dbReference>
<dbReference type="GO" id="GO:0046961">
    <property type="term" value="F:proton-transporting ATPase activity, rotational mechanism"/>
    <property type="evidence" value="ECO:0007669"/>
    <property type="project" value="InterPro"/>
</dbReference>
<evidence type="ECO:0000313" key="3">
    <source>
        <dbReference type="EMBL" id="BCU70708.1"/>
    </source>
</evidence>